<dbReference type="Gene3D" id="1.20.120.160">
    <property type="entry name" value="HPT domain"/>
    <property type="match status" value="1"/>
</dbReference>
<protein>
    <recommendedName>
        <fullName evidence="3">histidine kinase</fullName>
        <ecNumber evidence="3">2.7.13.3</ecNumber>
    </recommendedName>
</protein>
<dbReference type="InterPro" id="IPR001789">
    <property type="entry name" value="Sig_transdc_resp-reg_receiver"/>
</dbReference>
<dbReference type="Pfam" id="PF01627">
    <property type="entry name" value="Hpt"/>
    <property type="match status" value="1"/>
</dbReference>
<dbReference type="FunFam" id="1.10.287.130:FF:000003">
    <property type="entry name" value="Histidine kinase"/>
    <property type="match status" value="1"/>
</dbReference>
<feature type="coiled-coil region" evidence="17">
    <location>
        <begin position="225"/>
        <end position="256"/>
    </location>
</feature>
<dbReference type="AlphaFoldDB" id="A0A4T1ZVN7"/>
<dbReference type="OrthoDB" id="9797243at2"/>
<keyword evidence="24" id="KW-1185">Reference proteome</keyword>
<accession>A0A4T1ZVN7</accession>
<evidence type="ECO:0000256" key="9">
    <source>
        <dbReference type="ARBA" id="ARBA00022741"/>
    </source>
</evidence>
<keyword evidence="8 18" id="KW-0812">Transmembrane</keyword>
<dbReference type="SMART" id="SM00388">
    <property type="entry name" value="HisKA"/>
    <property type="match status" value="1"/>
</dbReference>
<dbReference type="CDD" id="cd06225">
    <property type="entry name" value="HAMP"/>
    <property type="match status" value="1"/>
</dbReference>
<dbReference type="Pfam" id="PF02518">
    <property type="entry name" value="HATPase_c"/>
    <property type="match status" value="1"/>
</dbReference>
<dbReference type="SMART" id="SM00073">
    <property type="entry name" value="HPT"/>
    <property type="match status" value="1"/>
</dbReference>
<gene>
    <name evidence="23" type="ORF">D8779_18745</name>
</gene>
<evidence type="ECO:0000259" key="21">
    <source>
        <dbReference type="PROSITE" id="PS50885"/>
    </source>
</evidence>
<feature type="domain" description="Response regulatory" evidence="20">
    <location>
        <begin position="668"/>
        <end position="787"/>
    </location>
</feature>
<evidence type="ECO:0000256" key="13">
    <source>
        <dbReference type="ARBA" id="ARBA00023012"/>
    </source>
</evidence>
<keyword evidence="6 16" id="KW-0597">Phosphoprotein</keyword>
<dbReference type="Gene3D" id="6.10.340.10">
    <property type="match status" value="1"/>
</dbReference>
<feature type="domain" description="HPt" evidence="22">
    <location>
        <begin position="823"/>
        <end position="916"/>
    </location>
</feature>
<evidence type="ECO:0000256" key="15">
    <source>
        <dbReference type="PROSITE-ProRule" id="PRU00110"/>
    </source>
</evidence>
<dbReference type="InterPro" id="IPR036641">
    <property type="entry name" value="HPT_dom_sf"/>
</dbReference>
<dbReference type="InterPro" id="IPR019247">
    <property type="entry name" value="Histidine_kinase_BarA_N"/>
</dbReference>
<dbReference type="InterPro" id="IPR003594">
    <property type="entry name" value="HATPase_dom"/>
</dbReference>
<keyword evidence="12 18" id="KW-1133">Transmembrane helix</keyword>
<evidence type="ECO:0000256" key="14">
    <source>
        <dbReference type="ARBA" id="ARBA00023136"/>
    </source>
</evidence>
<keyword evidence="9" id="KW-0547">Nucleotide-binding</keyword>
<dbReference type="InterPro" id="IPR003660">
    <property type="entry name" value="HAMP_dom"/>
</dbReference>
<evidence type="ECO:0000256" key="17">
    <source>
        <dbReference type="SAM" id="Coils"/>
    </source>
</evidence>
<dbReference type="EMBL" id="RFLV01000005">
    <property type="protein sequence ID" value="TIH06871.1"/>
    <property type="molecule type" value="Genomic_DNA"/>
</dbReference>
<feature type="transmembrane region" description="Helical" evidence="18">
    <location>
        <begin position="12"/>
        <end position="32"/>
    </location>
</feature>
<comment type="catalytic activity">
    <reaction evidence="1">
        <text>ATP + protein L-histidine = ADP + protein N-phospho-L-histidine.</text>
        <dbReference type="EC" id="2.7.13.3"/>
    </reaction>
</comment>
<evidence type="ECO:0000256" key="11">
    <source>
        <dbReference type="ARBA" id="ARBA00022840"/>
    </source>
</evidence>
<evidence type="ECO:0000256" key="1">
    <source>
        <dbReference type="ARBA" id="ARBA00000085"/>
    </source>
</evidence>
<dbReference type="PROSITE" id="PS50110">
    <property type="entry name" value="RESPONSE_REGULATORY"/>
    <property type="match status" value="1"/>
</dbReference>
<dbReference type="SMART" id="SM00448">
    <property type="entry name" value="REC"/>
    <property type="match status" value="1"/>
</dbReference>
<dbReference type="PRINTS" id="PR00344">
    <property type="entry name" value="BCTRLSENSOR"/>
</dbReference>
<evidence type="ECO:0000256" key="16">
    <source>
        <dbReference type="PROSITE-ProRule" id="PRU00169"/>
    </source>
</evidence>
<dbReference type="InterPro" id="IPR036097">
    <property type="entry name" value="HisK_dim/P_sf"/>
</dbReference>
<dbReference type="InterPro" id="IPR011006">
    <property type="entry name" value="CheY-like_superfamily"/>
</dbReference>
<dbReference type="RefSeq" id="WP_136665998.1">
    <property type="nucleotide sequence ID" value="NZ_RFLV01000005.1"/>
</dbReference>
<evidence type="ECO:0000256" key="10">
    <source>
        <dbReference type="ARBA" id="ARBA00022777"/>
    </source>
</evidence>
<feature type="domain" description="Histidine kinase" evidence="19">
    <location>
        <begin position="291"/>
        <end position="512"/>
    </location>
</feature>
<dbReference type="SUPFAM" id="SSF47384">
    <property type="entry name" value="Homodimeric domain of signal transducing histidine kinase"/>
    <property type="match status" value="1"/>
</dbReference>
<proteinExistence type="predicted"/>
<dbReference type="PROSITE" id="PS50885">
    <property type="entry name" value="HAMP"/>
    <property type="match status" value="1"/>
</dbReference>
<dbReference type="Pfam" id="PF00672">
    <property type="entry name" value="HAMP"/>
    <property type="match status" value="1"/>
</dbReference>
<dbReference type="Proteomes" id="UP000307541">
    <property type="component" value="Unassembled WGS sequence"/>
</dbReference>
<dbReference type="InterPro" id="IPR004358">
    <property type="entry name" value="Sig_transdc_His_kin-like_C"/>
</dbReference>
<evidence type="ECO:0000256" key="4">
    <source>
        <dbReference type="ARBA" id="ARBA00022475"/>
    </source>
</evidence>
<dbReference type="CDD" id="cd00088">
    <property type="entry name" value="HPT"/>
    <property type="match status" value="1"/>
</dbReference>
<dbReference type="GO" id="GO:0000155">
    <property type="term" value="F:phosphorelay sensor kinase activity"/>
    <property type="evidence" value="ECO:0007669"/>
    <property type="project" value="InterPro"/>
</dbReference>
<dbReference type="GO" id="GO:0005886">
    <property type="term" value="C:plasma membrane"/>
    <property type="evidence" value="ECO:0007669"/>
    <property type="project" value="UniProtKB-SubCell"/>
</dbReference>
<name>A0A4T1ZVN7_9PSED</name>
<dbReference type="Gene3D" id="3.30.565.10">
    <property type="entry name" value="Histidine kinase-like ATPase, C-terminal domain"/>
    <property type="match status" value="1"/>
</dbReference>
<evidence type="ECO:0000256" key="18">
    <source>
        <dbReference type="SAM" id="Phobius"/>
    </source>
</evidence>
<evidence type="ECO:0000256" key="5">
    <source>
        <dbReference type="ARBA" id="ARBA00022519"/>
    </source>
</evidence>
<dbReference type="Pfam" id="PF00072">
    <property type="entry name" value="Response_reg"/>
    <property type="match status" value="1"/>
</dbReference>
<dbReference type="PROSITE" id="PS50109">
    <property type="entry name" value="HIS_KIN"/>
    <property type="match status" value="1"/>
</dbReference>
<dbReference type="GO" id="GO:0005524">
    <property type="term" value="F:ATP binding"/>
    <property type="evidence" value="ECO:0007669"/>
    <property type="project" value="UniProtKB-KW"/>
</dbReference>
<dbReference type="PANTHER" id="PTHR45339:SF1">
    <property type="entry name" value="HYBRID SIGNAL TRANSDUCTION HISTIDINE KINASE J"/>
    <property type="match status" value="1"/>
</dbReference>
<evidence type="ECO:0000259" key="20">
    <source>
        <dbReference type="PROSITE" id="PS50110"/>
    </source>
</evidence>
<feature type="domain" description="HAMP" evidence="21">
    <location>
        <begin position="192"/>
        <end position="244"/>
    </location>
</feature>
<keyword evidence="7" id="KW-0808">Transferase</keyword>
<comment type="caution">
    <text evidence="23">The sequence shown here is derived from an EMBL/GenBank/DDBJ whole genome shotgun (WGS) entry which is preliminary data.</text>
</comment>
<keyword evidence="13" id="KW-0902">Two-component regulatory system</keyword>
<dbReference type="SUPFAM" id="SSF158472">
    <property type="entry name" value="HAMP domain-like"/>
    <property type="match status" value="1"/>
</dbReference>
<comment type="subcellular location">
    <subcellularLocation>
        <location evidence="2">Cell inner membrane</location>
        <topology evidence="2">Multi-pass membrane protein</topology>
    </subcellularLocation>
</comment>
<sequence length="916" mass="100363">MIKDLGIKGRVLMLTLLPTSLLALVLGGYFTWVQLSGLQGQLLQRGQMIIEQLAPLAAPALHVGDSEVLQRIASQALEQPDVRAVSFLAAQRNTLAHAGPSMLNPSPDTYDEQAAQNSNPNATRFLLPVYQQHLSLTGKATSEPANQLLGWVELELSHHSTLLSGYRSLLASLLLIATGLMVTALLAVRMSRTINDPLRQIKQSVAQLKDGHLETRLPPLGSHELDELASGINRMAESLQNAQEELQHSVDQATEDVRQNLETIEIQNIELDFARKEALEASRIKSEFLANMSHEIRTPLNGILGFTNLLQKSELTPRQQDYLGTIEKSADSLLAIINEILDFSKIEAGKLVLENIPFNLRDLLQDTLTILAPAAHAKQLELLSLVYRDTPLSLIGDPLRLKQVLTNLVSNAIKFTRAGTIVMRAMLEDESADRAQLRISVQDTGIGLSDEDLRELFQAFSQADNSLSRQAGGTGLGLVISKRLIEQMGGEIGVDSTPEEGSEFWITLSLPKARDDAEDLPRPPLLGRRVAALEHHDLARQALQHQLEDCGLQVSGFDNLDNLLSAVAEARHSTQPIELAVLGVSTQTLPPERLDQHIWELERLACKPMLLCPTTEQSLYHSLLPDAYSQLQAKPVCTRKLQRGLAELVSPRLSRSENQHSAPSRPPLILCVDDNPANLLLVQTLLEDMGAQVSIAGSGYEAVEKAAAQTFDLIFMDVQMPGMDGRQATEAIRQQENQHGQSPVPIVALTAHALANEKRALLQSGLDDYLSKPISERQLAQVVLKWTGLALRNQSIAHTGITTEHHHLSVLDAEEGLRLAAGKPDLAADMLSMLLAGLPGDRQAIRQARDSGERNALIERVHRLHGATRYCGVPQLRAACQRSETLLKQNDPAAQQALDELDAAIERLAHEAEVNA</sequence>
<keyword evidence="5" id="KW-0997">Cell inner membrane</keyword>
<dbReference type="FunFam" id="3.30.565.10:FF:000010">
    <property type="entry name" value="Sensor histidine kinase RcsC"/>
    <property type="match status" value="1"/>
</dbReference>
<evidence type="ECO:0000256" key="6">
    <source>
        <dbReference type="ARBA" id="ARBA00022553"/>
    </source>
</evidence>
<dbReference type="SUPFAM" id="SSF52172">
    <property type="entry name" value="CheY-like"/>
    <property type="match status" value="1"/>
</dbReference>
<keyword evidence="4" id="KW-1003">Cell membrane</keyword>
<dbReference type="CDD" id="cd16922">
    <property type="entry name" value="HATPase_EvgS-ArcB-TorS-like"/>
    <property type="match status" value="1"/>
</dbReference>
<reference evidence="23 24" key="1">
    <citation type="submission" date="2018-10" db="EMBL/GenBank/DDBJ databases">
        <title>Pseudomonas leptonychotis sp. nov., isolated from Weddell seals in Antarctica.</title>
        <authorList>
            <person name="Novakova D."/>
            <person name="Svec P."/>
            <person name="Kralova S."/>
            <person name="Kristofova L."/>
            <person name="Zeman M."/>
            <person name="Pantucek R."/>
            <person name="Maslanova I."/>
            <person name="Sedlacek I."/>
        </authorList>
    </citation>
    <scope>NUCLEOTIDE SEQUENCE [LARGE SCALE GENOMIC DNA]</scope>
    <source>
        <strain evidence="23 24">CCM 8849</strain>
    </source>
</reference>
<evidence type="ECO:0000256" key="2">
    <source>
        <dbReference type="ARBA" id="ARBA00004429"/>
    </source>
</evidence>
<dbReference type="PANTHER" id="PTHR45339">
    <property type="entry name" value="HYBRID SIGNAL TRANSDUCTION HISTIDINE KINASE J"/>
    <property type="match status" value="1"/>
</dbReference>
<dbReference type="SUPFAM" id="SSF47226">
    <property type="entry name" value="Histidine-containing phosphotransfer domain, HPT domain"/>
    <property type="match status" value="1"/>
</dbReference>
<organism evidence="23 24">
    <name type="scientific">Pseudomonas leptonychotis</name>
    <dbReference type="NCBI Taxonomy" id="2448482"/>
    <lineage>
        <taxon>Bacteria</taxon>
        <taxon>Pseudomonadati</taxon>
        <taxon>Pseudomonadota</taxon>
        <taxon>Gammaproteobacteria</taxon>
        <taxon>Pseudomonadales</taxon>
        <taxon>Pseudomonadaceae</taxon>
        <taxon>Pseudomonas</taxon>
    </lineage>
</organism>
<keyword evidence="11" id="KW-0067">ATP-binding</keyword>
<dbReference type="CDD" id="cd00082">
    <property type="entry name" value="HisKA"/>
    <property type="match status" value="1"/>
</dbReference>
<dbReference type="CDD" id="cd17546">
    <property type="entry name" value="REC_hyHK_CKI1_RcsC-like"/>
    <property type="match status" value="1"/>
</dbReference>
<dbReference type="PROSITE" id="PS50894">
    <property type="entry name" value="HPT"/>
    <property type="match status" value="1"/>
</dbReference>
<dbReference type="SMART" id="SM00387">
    <property type="entry name" value="HATPase_c"/>
    <property type="match status" value="1"/>
</dbReference>
<dbReference type="Pfam" id="PF00512">
    <property type="entry name" value="HisKA"/>
    <property type="match status" value="1"/>
</dbReference>
<evidence type="ECO:0000256" key="7">
    <source>
        <dbReference type="ARBA" id="ARBA00022679"/>
    </source>
</evidence>
<dbReference type="Gene3D" id="1.10.287.130">
    <property type="match status" value="1"/>
</dbReference>
<dbReference type="Gene3D" id="3.40.50.2300">
    <property type="match status" value="1"/>
</dbReference>
<keyword evidence="14 18" id="KW-0472">Membrane</keyword>
<evidence type="ECO:0000259" key="22">
    <source>
        <dbReference type="PROSITE" id="PS50894"/>
    </source>
</evidence>
<dbReference type="SMART" id="SM00304">
    <property type="entry name" value="HAMP"/>
    <property type="match status" value="1"/>
</dbReference>
<keyword evidence="17" id="KW-0175">Coiled coil</keyword>
<feature type="modified residue" description="4-aspartylphosphate" evidence="16">
    <location>
        <position position="717"/>
    </location>
</feature>
<dbReference type="InterPro" id="IPR008207">
    <property type="entry name" value="Sig_transdc_His_kin_Hpt_dom"/>
</dbReference>
<feature type="modified residue" description="Phosphohistidine" evidence="15">
    <location>
        <position position="862"/>
    </location>
</feature>
<dbReference type="InterPro" id="IPR005467">
    <property type="entry name" value="His_kinase_dom"/>
</dbReference>
<dbReference type="InterPro" id="IPR003661">
    <property type="entry name" value="HisK_dim/P_dom"/>
</dbReference>
<evidence type="ECO:0000256" key="12">
    <source>
        <dbReference type="ARBA" id="ARBA00022989"/>
    </source>
</evidence>
<evidence type="ECO:0000313" key="23">
    <source>
        <dbReference type="EMBL" id="TIH06871.1"/>
    </source>
</evidence>
<dbReference type="InterPro" id="IPR036890">
    <property type="entry name" value="HATPase_C_sf"/>
</dbReference>
<evidence type="ECO:0000256" key="8">
    <source>
        <dbReference type="ARBA" id="ARBA00022692"/>
    </source>
</evidence>
<keyword evidence="10" id="KW-0418">Kinase</keyword>
<dbReference type="SUPFAM" id="SSF55874">
    <property type="entry name" value="ATPase domain of HSP90 chaperone/DNA topoisomerase II/histidine kinase"/>
    <property type="match status" value="1"/>
</dbReference>
<evidence type="ECO:0000313" key="24">
    <source>
        <dbReference type="Proteomes" id="UP000307541"/>
    </source>
</evidence>
<dbReference type="EC" id="2.7.13.3" evidence="3"/>
<dbReference type="Pfam" id="PF09984">
    <property type="entry name" value="sCache_4"/>
    <property type="match status" value="1"/>
</dbReference>
<evidence type="ECO:0000259" key="19">
    <source>
        <dbReference type="PROSITE" id="PS50109"/>
    </source>
</evidence>
<evidence type="ECO:0000256" key="3">
    <source>
        <dbReference type="ARBA" id="ARBA00012438"/>
    </source>
</evidence>